<name>A0ACC2PWA2_9HYME</name>
<sequence length="439" mass="49419">MVHKVLVPEADYALLSGKQKFSCSNAIVILVIFLLGFASIGLLGYNFLQTAIHEEKLVNHGKLPSWMHWFRNYNKTIEPNHTPTVSPIKEPFIVCYYTIDKNTYYLLPSSIDPHLCTHVIIGFATIKNCTIDLGNDLTIYQQVVALKQEEPNLKVMVSVGGGGDDNGFPHMVKNHANRKIFIRSVLNATKTLGLDGLDLDWEFPAWANIPGRQQINFVQLVYELRKEFNRSNQKLVLSAAVAAPQAIIDQSYIVPEFGQHIDFINLMSYDYHFYTWYWPVTGLNAPLYPRTAESGYLTSLNVNFSANYWVMKGMPREKIVVGIPLYGHSYKLFNPANHEVQAPARGNGDIGSLGYVSYPEICSFVRNGAVKVFLNDSGVPYTHKDTEWISFDDVASANWIKSSGFKGAMLFSLNTDDWNSTCASNHRFPLANAVKEVLM</sequence>
<dbReference type="EMBL" id="CM056741">
    <property type="protein sequence ID" value="KAJ8687408.1"/>
    <property type="molecule type" value="Genomic_DNA"/>
</dbReference>
<organism evidence="1 2">
    <name type="scientific">Eretmocerus hayati</name>
    <dbReference type="NCBI Taxonomy" id="131215"/>
    <lineage>
        <taxon>Eukaryota</taxon>
        <taxon>Metazoa</taxon>
        <taxon>Ecdysozoa</taxon>
        <taxon>Arthropoda</taxon>
        <taxon>Hexapoda</taxon>
        <taxon>Insecta</taxon>
        <taxon>Pterygota</taxon>
        <taxon>Neoptera</taxon>
        <taxon>Endopterygota</taxon>
        <taxon>Hymenoptera</taxon>
        <taxon>Apocrita</taxon>
        <taxon>Proctotrupomorpha</taxon>
        <taxon>Chalcidoidea</taxon>
        <taxon>Aphelinidae</taxon>
        <taxon>Aphelininae</taxon>
        <taxon>Eretmocerus</taxon>
    </lineage>
</organism>
<reference evidence="1" key="1">
    <citation type="submission" date="2023-04" db="EMBL/GenBank/DDBJ databases">
        <title>A chromosome-level genome assembly of the parasitoid wasp Eretmocerus hayati.</title>
        <authorList>
            <person name="Zhong Y."/>
            <person name="Liu S."/>
            <person name="Liu Y."/>
        </authorList>
    </citation>
    <scope>NUCLEOTIDE SEQUENCE</scope>
    <source>
        <strain evidence="1">ZJU_SS_LIU_2023</strain>
    </source>
</reference>
<dbReference type="Proteomes" id="UP001239111">
    <property type="component" value="Chromosome 1"/>
</dbReference>
<gene>
    <name evidence="1" type="ORF">QAD02_023202</name>
</gene>
<protein>
    <submittedName>
        <fullName evidence="1">Uncharacterized protein</fullName>
    </submittedName>
</protein>
<evidence type="ECO:0000313" key="2">
    <source>
        <dbReference type="Proteomes" id="UP001239111"/>
    </source>
</evidence>
<keyword evidence="2" id="KW-1185">Reference proteome</keyword>
<evidence type="ECO:0000313" key="1">
    <source>
        <dbReference type="EMBL" id="KAJ8687408.1"/>
    </source>
</evidence>
<comment type="caution">
    <text evidence="1">The sequence shown here is derived from an EMBL/GenBank/DDBJ whole genome shotgun (WGS) entry which is preliminary data.</text>
</comment>
<accession>A0ACC2PWA2</accession>
<proteinExistence type="predicted"/>